<protein>
    <recommendedName>
        <fullName evidence="6">Glucosylceramidase</fullName>
    </recommendedName>
</protein>
<dbReference type="InterPro" id="IPR012341">
    <property type="entry name" value="6hp_glycosidase-like_sf"/>
</dbReference>
<feature type="domain" description="Glycosyl-hydrolase family 116 catalytic region" evidence="2">
    <location>
        <begin position="503"/>
        <end position="793"/>
    </location>
</feature>
<reference evidence="4 5" key="1">
    <citation type="submission" date="2020-10" db="EMBL/GenBank/DDBJ databases">
        <title>Complete genome sequence of Paludibaculum fermentans P105T, a facultatively anaerobic acidobacterium capable of dissimilatory Fe(III) reduction.</title>
        <authorList>
            <person name="Dedysh S.N."/>
            <person name="Beletsky A.V."/>
            <person name="Kulichevskaya I.S."/>
            <person name="Mardanov A.V."/>
            <person name="Ravin N.V."/>
        </authorList>
    </citation>
    <scope>NUCLEOTIDE SEQUENCE [LARGE SCALE GENOMIC DNA]</scope>
    <source>
        <strain evidence="4 5">P105</strain>
    </source>
</reference>
<keyword evidence="5" id="KW-1185">Reference proteome</keyword>
<dbReference type="PANTHER" id="PTHR12654:SF0">
    <property type="entry name" value="NON-LYSOSOMAL GLUCOSYLCERAMIDASE"/>
    <property type="match status" value="1"/>
</dbReference>
<dbReference type="Gene3D" id="1.50.10.10">
    <property type="match status" value="1"/>
</dbReference>
<feature type="domain" description="Glycosyl-hydrolase family 116 N-terminal" evidence="3">
    <location>
        <begin position="66"/>
        <end position="385"/>
    </location>
</feature>
<sequence length="911" mass="98748">MSRKQSGADSGRRGFLKKVALGAAAVPAVGQTAAAPAATADPAPAAAASPFEYPRSFRGRQLATIAFPLGGVGAGSVSLGGRGQLRDWEIFNRPEKGRLLSYTFPSIWAQAGAGKPVARVLEARLLSPYQVGRGLDPAQVSGLTRLEDAKFTGEFPMAGIEFHDKTLPVKVKLEAFTPFIPLEPDDSGLPVAVLRYKVTNPGKVAAKVSIAYSMDNPVGLNPRARPERGRPPEQERTNEFRTGNGLHGLMMTDAKAAAGAPMTGSVALCILNAGDGKVTHLRGWQKAKWWASPLLFWDDFSDDGQLGPEPESRNTVGSLCLQRTIAPGAEADFTFLLAWHFPNRTPAWCGWVAPQGDENVVIGNYYAQRFADAWKVAEYIASHLEPLEKRTRAFTAAIRASTLPAAVKDAATANLSTLVTNTCFRTADGKFRGFEGIDDERGCCFGNCTHVWNYEVATQHLFPSLARSMRESAFELGAAMEGVIPIRLMIPEKKQTSGTTAADGTMGQIIKAYLDWRLSGDEAWLRSMWPKIKQAMEFAWVEGGWDGDRDGVAEGVQHNTYDVEFYGPNPMCGAYYLGGLRACEEMARAAGDTAFAQQCAGLFHNGSRWIDANLFNGQHYIQKIQGIPTAKIAKPLRSTGGAEDPEHPDFQLGEGCLTDQLIGQYLADLAGLGPLLDPAHIRKTLESIYRYNHRSTLTNHDSVERIYALNDEAAVLICDYAAGKRPRIPFPYASEAWTGIEYLFGTQLIAAGMVREGTQCFEDVRRRYDGEKRNPWDEIECGHHYARAMSAWSGVLALTGFQYHGGAGSLAVAPRIRPENFTSFWSTGGGWGVFSHSLKGGRTQLTVSVTEGKLSCRTVEVSGGVAAGGASVASIGNSKLAHEVKREGKRVRFVFAEPLEIAAGETLTLSV</sequence>
<proteinExistence type="predicted"/>
<gene>
    <name evidence="4" type="ORF">IRI77_31180</name>
</gene>
<feature type="region of interest" description="Disordered" evidence="1">
    <location>
        <begin position="219"/>
        <end position="245"/>
    </location>
</feature>
<evidence type="ECO:0000313" key="4">
    <source>
        <dbReference type="EMBL" id="QOY87189.1"/>
    </source>
</evidence>
<dbReference type="KEGG" id="pfer:IRI77_31180"/>
<dbReference type="InterPro" id="IPR006311">
    <property type="entry name" value="TAT_signal"/>
</dbReference>
<dbReference type="InterPro" id="IPR052566">
    <property type="entry name" value="Non-lysos_glucosylceramidase"/>
</dbReference>
<dbReference type="SUPFAM" id="SSF48208">
    <property type="entry name" value="Six-hairpin glycosidases"/>
    <property type="match status" value="1"/>
</dbReference>
<evidence type="ECO:0000259" key="3">
    <source>
        <dbReference type="Pfam" id="PF12215"/>
    </source>
</evidence>
<dbReference type="PANTHER" id="PTHR12654">
    <property type="entry name" value="BILE ACID BETA-GLUCOSIDASE-RELATED"/>
    <property type="match status" value="1"/>
</dbReference>
<evidence type="ECO:0000313" key="5">
    <source>
        <dbReference type="Proteomes" id="UP000593892"/>
    </source>
</evidence>
<dbReference type="AlphaFoldDB" id="A0A7S7SJF8"/>
<dbReference type="RefSeq" id="WP_194448858.1">
    <property type="nucleotide sequence ID" value="NZ_CP063849.1"/>
</dbReference>
<feature type="compositionally biased region" description="Basic and acidic residues" evidence="1">
    <location>
        <begin position="224"/>
        <end position="239"/>
    </location>
</feature>
<dbReference type="InterPro" id="IPR006775">
    <property type="entry name" value="GH116_catalytic"/>
</dbReference>
<name>A0A7S7SJF8_PALFE</name>
<dbReference type="Proteomes" id="UP000593892">
    <property type="component" value="Chromosome"/>
</dbReference>
<accession>A0A7S7SJF8</accession>
<dbReference type="InterPro" id="IPR008928">
    <property type="entry name" value="6-hairpin_glycosidase_sf"/>
</dbReference>
<dbReference type="GO" id="GO:0008422">
    <property type="term" value="F:beta-glucosidase activity"/>
    <property type="evidence" value="ECO:0007669"/>
    <property type="project" value="TreeGrafter"/>
</dbReference>
<evidence type="ECO:0008006" key="6">
    <source>
        <dbReference type="Google" id="ProtNLM"/>
    </source>
</evidence>
<organism evidence="4 5">
    <name type="scientific">Paludibaculum fermentans</name>
    <dbReference type="NCBI Taxonomy" id="1473598"/>
    <lineage>
        <taxon>Bacteria</taxon>
        <taxon>Pseudomonadati</taxon>
        <taxon>Acidobacteriota</taxon>
        <taxon>Terriglobia</taxon>
        <taxon>Bryobacterales</taxon>
        <taxon>Bryobacteraceae</taxon>
        <taxon>Paludibaculum</taxon>
    </lineage>
</organism>
<dbReference type="PROSITE" id="PS51318">
    <property type="entry name" value="TAT"/>
    <property type="match status" value="1"/>
</dbReference>
<dbReference type="EMBL" id="CP063849">
    <property type="protein sequence ID" value="QOY87189.1"/>
    <property type="molecule type" value="Genomic_DNA"/>
</dbReference>
<dbReference type="GO" id="GO:0005975">
    <property type="term" value="P:carbohydrate metabolic process"/>
    <property type="evidence" value="ECO:0007669"/>
    <property type="project" value="InterPro"/>
</dbReference>
<evidence type="ECO:0000259" key="2">
    <source>
        <dbReference type="Pfam" id="PF04685"/>
    </source>
</evidence>
<dbReference type="Pfam" id="PF12215">
    <property type="entry name" value="Glyco_hydr_116N"/>
    <property type="match status" value="1"/>
</dbReference>
<evidence type="ECO:0000256" key="1">
    <source>
        <dbReference type="SAM" id="MobiDB-lite"/>
    </source>
</evidence>
<dbReference type="Pfam" id="PF04685">
    <property type="entry name" value="DUF608"/>
    <property type="match status" value="1"/>
</dbReference>
<dbReference type="InterPro" id="IPR024462">
    <property type="entry name" value="GH116_N"/>
</dbReference>